<dbReference type="EMBL" id="VSRR010002179">
    <property type="protein sequence ID" value="MPC30027.1"/>
    <property type="molecule type" value="Genomic_DNA"/>
</dbReference>
<accession>A0A5B7E9K2</accession>
<feature type="region of interest" description="Disordered" evidence="1">
    <location>
        <begin position="65"/>
        <end position="84"/>
    </location>
</feature>
<keyword evidence="3" id="KW-1185">Reference proteome</keyword>
<gene>
    <name evidence="2" type="ORF">E2C01_023281</name>
</gene>
<proteinExistence type="predicted"/>
<reference evidence="2 3" key="1">
    <citation type="submission" date="2019-05" db="EMBL/GenBank/DDBJ databases">
        <title>Another draft genome of Portunus trituberculatus and its Hox gene families provides insights of decapod evolution.</title>
        <authorList>
            <person name="Jeong J.-H."/>
            <person name="Song I."/>
            <person name="Kim S."/>
            <person name="Choi T."/>
            <person name="Kim D."/>
            <person name="Ryu S."/>
            <person name="Kim W."/>
        </authorList>
    </citation>
    <scope>NUCLEOTIDE SEQUENCE [LARGE SCALE GENOMIC DNA]</scope>
    <source>
        <tissue evidence="2">Muscle</tissue>
    </source>
</reference>
<protein>
    <submittedName>
        <fullName evidence="2">Uncharacterized protein</fullName>
    </submittedName>
</protein>
<evidence type="ECO:0000313" key="2">
    <source>
        <dbReference type="EMBL" id="MPC30027.1"/>
    </source>
</evidence>
<organism evidence="2 3">
    <name type="scientific">Portunus trituberculatus</name>
    <name type="common">Swimming crab</name>
    <name type="synonym">Neptunus trituberculatus</name>
    <dbReference type="NCBI Taxonomy" id="210409"/>
    <lineage>
        <taxon>Eukaryota</taxon>
        <taxon>Metazoa</taxon>
        <taxon>Ecdysozoa</taxon>
        <taxon>Arthropoda</taxon>
        <taxon>Crustacea</taxon>
        <taxon>Multicrustacea</taxon>
        <taxon>Malacostraca</taxon>
        <taxon>Eumalacostraca</taxon>
        <taxon>Eucarida</taxon>
        <taxon>Decapoda</taxon>
        <taxon>Pleocyemata</taxon>
        <taxon>Brachyura</taxon>
        <taxon>Eubrachyura</taxon>
        <taxon>Portunoidea</taxon>
        <taxon>Portunidae</taxon>
        <taxon>Portuninae</taxon>
        <taxon>Portunus</taxon>
    </lineage>
</organism>
<name>A0A5B7E9K2_PORTR</name>
<comment type="caution">
    <text evidence="2">The sequence shown here is derived from an EMBL/GenBank/DDBJ whole genome shotgun (WGS) entry which is preliminary data.</text>
</comment>
<evidence type="ECO:0000256" key="1">
    <source>
        <dbReference type="SAM" id="MobiDB-lite"/>
    </source>
</evidence>
<dbReference type="AlphaFoldDB" id="A0A5B7E9K2"/>
<evidence type="ECO:0000313" key="3">
    <source>
        <dbReference type="Proteomes" id="UP000324222"/>
    </source>
</evidence>
<dbReference type="Proteomes" id="UP000324222">
    <property type="component" value="Unassembled WGS sequence"/>
</dbReference>
<sequence>MDNVLIPLTLLLCCPRVYMRCKLAVVLYVLSLSSTSAFMCDIATITLKQPKPNVITLHVYKEHHSNIKDRERHRGASLSNQDAA</sequence>
<feature type="compositionally biased region" description="Basic and acidic residues" evidence="1">
    <location>
        <begin position="65"/>
        <end position="74"/>
    </location>
</feature>